<evidence type="ECO:0000313" key="4">
    <source>
        <dbReference type="Proteomes" id="UP000677228"/>
    </source>
</evidence>
<accession>A0A8S2D0K4</accession>
<evidence type="ECO:0000256" key="1">
    <source>
        <dbReference type="SAM" id="Coils"/>
    </source>
</evidence>
<sequence length="177" mass="20747">QIDRDKKTLSRFTGQRDRDTEMLKTVTENLTRAFLTNDSIGNDMKRETDRLKKNEEGMRAMIESLRRQMHDEEKIIEMLKTNCSADQNEVDIMTEDEGTRSENAQRRTAEMQLRLNELDRNVSQLETIKMTTDQTLASLKHDLLNTRENYVKDKTYLEEKATNATNQNELSKVRSLN</sequence>
<organism evidence="2 4">
    <name type="scientific">Didymodactylos carnosus</name>
    <dbReference type="NCBI Taxonomy" id="1234261"/>
    <lineage>
        <taxon>Eukaryota</taxon>
        <taxon>Metazoa</taxon>
        <taxon>Spiralia</taxon>
        <taxon>Gnathifera</taxon>
        <taxon>Rotifera</taxon>
        <taxon>Eurotatoria</taxon>
        <taxon>Bdelloidea</taxon>
        <taxon>Philodinida</taxon>
        <taxon>Philodinidae</taxon>
        <taxon>Didymodactylos</taxon>
    </lineage>
</organism>
<dbReference type="Proteomes" id="UP000677228">
    <property type="component" value="Unassembled WGS sequence"/>
</dbReference>
<dbReference type="EMBL" id="CAJOBA010001410">
    <property type="protein sequence ID" value="CAF3594433.1"/>
    <property type="molecule type" value="Genomic_DNA"/>
</dbReference>
<name>A0A8S2D0K4_9BILA</name>
<evidence type="ECO:0000313" key="2">
    <source>
        <dbReference type="EMBL" id="CAF0810689.1"/>
    </source>
</evidence>
<dbReference type="EMBL" id="CAJNOK010001411">
    <property type="protein sequence ID" value="CAF0810689.1"/>
    <property type="molecule type" value="Genomic_DNA"/>
</dbReference>
<comment type="caution">
    <text evidence="2">The sequence shown here is derived from an EMBL/GenBank/DDBJ whole genome shotgun (WGS) entry which is preliminary data.</text>
</comment>
<keyword evidence="1" id="KW-0175">Coiled coil</keyword>
<evidence type="ECO:0000313" key="3">
    <source>
        <dbReference type="EMBL" id="CAF3594433.1"/>
    </source>
</evidence>
<reference evidence="2" key="1">
    <citation type="submission" date="2021-02" db="EMBL/GenBank/DDBJ databases">
        <authorList>
            <person name="Nowell W R."/>
        </authorList>
    </citation>
    <scope>NUCLEOTIDE SEQUENCE</scope>
</reference>
<dbReference type="AlphaFoldDB" id="A0A8S2D0K4"/>
<dbReference type="Proteomes" id="UP000682733">
    <property type="component" value="Unassembled WGS sequence"/>
</dbReference>
<gene>
    <name evidence="2" type="ORF">OVA965_LOCUS5131</name>
    <name evidence="3" type="ORF">TMI583_LOCUS5125</name>
</gene>
<proteinExistence type="predicted"/>
<protein>
    <submittedName>
        <fullName evidence="2">Uncharacterized protein</fullName>
    </submittedName>
</protein>
<feature type="coiled-coil region" evidence="1">
    <location>
        <begin position="48"/>
        <end position="128"/>
    </location>
</feature>
<feature type="non-terminal residue" evidence="2">
    <location>
        <position position="177"/>
    </location>
</feature>